<accession>A0A3B0SQW4</accession>
<dbReference type="GO" id="GO:0000166">
    <property type="term" value="F:nucleotide binding"/>
    <property type="evidence" value="ECO:0007669"/>
    <property type="project" value="InterPro"/>
</dbReference>
<gene>
    <name evidence="2" type="ORF">MNBD_ALPHA05-1184</name>
</gene>
<dbReference type="InterPro" id="IPR051450">
    <property type="entry name" value="Gfo/Idh/MocA_Oxidoreductases"/>
</dbReference>
<organism evidence="2">
    <name type="scientific">hydrothermal vent metagenome</name>
    <dbReference type="NCBI Taxonomy" id="652676"/>
    <lineage>
        <taxon>unclassified sequences</taxon>
        <taxon>metagenomes</taxon>
        <taxon>ecological metagenomes</taxon>
    </lineage>
</organism>
<dbReference type="SUPFAM" id="SSF51735">
    <property type="entry name" value="NAD(P)-binding Rossmann-fold domains"/>
    <property type="match status" value="1"/>
</dbReference>
<dbReference type="InterPro" id="IPR000683">
    <property type="entry name" value="Gfo/Idh/MocA-like_OxRdtase_N"/>
</dbReference>
<dbReference type="PANTHER" id="PTHR43377">
    <property type="entry name" value="BILIVERDIN REDUCTASE A"/>
    <property type="match status" value="1"/>
</dbReference>
<name>A0A3B0SQW4_9ZZZZ</name>
<dbReference type="EMBL" id="UOEH01000618">
    <property type="protein sequence ID" value="VAW07898.1"/>
    <property type="molecule type" value="Genomic_DNA"/>
</dbReference>
<proteinExistence type="predicted"/>
<sequence>MPSLLRTGVVGAGVFGSYHAAKLADCGLVADSNIVFAGVYDTDAECAQALAQKYNTKAYHSYHMFLEEMDAVVIAAPASDHFSLCEAALLKGCHCFVEKPLALTVSAVDRLIALADTKNLVLQIGHQERYVCASVGLFSRERAPVRIECVRRVPHTGRCNDVSVTFDLMVHDLDIVRQLTGADLSTVYASGNADEISAELLLENGTVAVLEAARRSKVSERRMTLVYDDGVIDFDFIERTISNTTPAQLNGDISPDEAPLAIRDPLAYGAALFIEAIRFSKTPVVSGHDGRVTVSWAQQIEQAAQIGVGRIGAEAEVDKRLRA</sequence>
<evidence type="ECO:0000259" key="1">
    <source>
        <dbReference type="Pfam" id="PF01408"/>
    </source>
</evidence>
<dbReference type="InterPro" id="IPR036291">
    <property type="entry name" value="NAD(P)-bd_dom_sf"/>
</dbReference>
<protein>
    <submittedName>
        <fullName evidence="2">Oxidoreductase, Gfo/Idh/MocA family</fullName>
    </submittedName>
</protein>
<dbReference type="Gene3D" id="3.40.50.720">
    <property type="entry name" value="NAD(P)-binding Rossmann-like Domain"/>
    <property type="match status" value="1"/>
</dbReference>
<dbReference type="PANTHER" id="PTHR43377:SF1">
    <property type="entry name" value="BILIVERDIN REDUCTASE A"/>
    <property type="match status" value="1"/>
</dbReference>
<dbReference type="SUPFAM" id="SSF55347">
    <property type="entry name" value="Glyceraldehyde-3-phosphate dehydrogenase-like, C-terminal domain"/>
    <property type="match status" value="1"/>
</dbReference>
<reference evidence="2" key="1">
    <citation type="submission" date="2018-06" db="EMBL/GenBank/DDBJ databases">
        <authorList>
            <person name="Zhirakovskaya E."/>
        </authorList>
    </citation>
    <scope>NUCLEOTIDE SEQUENCE</scope>
</reference>
<dbReference type="Pfam" id="PF01408">
    <property type="entry name" value="GFO_IDH_MocA"/>
    <property type="match status" value="1"/>
</dbReference>
<evidence type="ECO:0000313" key="2">
    <source>
        <dbReference type="EMBL" id="VAW07898.1"/>
    </source>
</evidence>
<dbReference type="AlphaFoldDB" id="A0A3B0SQW4"/>
<dbReference type="Gene3D" id="3.30.360.10">
    <property type="entry name" value="Dihydrodipicolinate Reductase, domain 2"/>
    <property type="match status" value="1"/>
</dbReference>
<feature type="domain" description="Gfo/Idh/MocA-like oxidoreductase N-terminal" evidence="1">
    <location>
        <begin position="5"/>
        <end position="126"/>
    </location>
</feature>